<accession>A0A8H3FZC8</accession>
<dbReference type="PANTHER" id="PTHR15835">
    <property type="entry name" value="NUCLEAR-INTERACTING PARTNER OF ALK"/>
    <property type="match status" value="1"/>
</dbReference>
<feature type="domain" description="C3HC-type" evidence="7">
    <location>
        <begin position="107"/>
        <end position="248"/>
    </location>
</feature>
<feature type="compositionally biased region" description="Low complexity" evidence="6">
    <location>
        <begin position="311"/>
        <end position="326"/>
    </location>
</feature>
<dbReference type="InterPro" id="IPR012935">
    <property type="entry name" value="NuBaID_N"/>
</dbReference>
<proteinExistence type="predicted"/>
<evidence type="ECO:0000256" key="4">
    <source>
        <dbReference type="ARBA" id="ARBA00022833"/>
    </source>
</evidence>
<feature type="compositionally biased region" description="Pro residues" evidence="6">
    <location>
        <begin position="299"/>
        <end position="310"/>
    </location>
</feature>
<dbReference type="GO" id="GO:0008270">
    <property type="term" value="F:zinc ion binding"/>
    <property type="evidence" value="ECO:0007669"/>
    <property type="project" value="UniProtKB-KW"/>
</dbReference>
<feature type="region of interest" description="Disordered" evidence="6">
    <location>
        <begin position="168"/>
        <end position="198"/>
    </location>
</feature>
<evidence type="ECO:0000259" key="8">
    <source>
        <dbReference type="Pfam" id="PF08600"/>
    </source>
</evidence>
<feature type="region of interest" description="Disordered" evidence="6">
    <location>
        <begin position="27"/>
        <end position="81"/>
    </location>
</feature>
<dbReference type="Pfam" id="PF07967">
    <property type="entry name" value="zf-C3HC"/>
    <property type="match status" value="1"/>
</dbReference>
<keyword evidence="2" id="KW-0479">Metal-binding</keyword>
<dbReference type="Proteomes" id="UP000664203">
    <property type="component" value="Unassembled WGS sequence"/>
</dbReference>
<evidence type="ECO:0008006" key="11">
    <source>
        <dbReference type="Google" id="ProtNLM"/>
    </source>
</evidence>
<dbReference type="GO" id="GO:0005634">
    <property type="term" value="C:nucleus"/>
    <property type="evidence" value="ECO:0007669"/>
    <property type="project" value="UniProtKB-SubCell"/>
</dbReference>
<dbReference type="InterPro" id="IPR013909">
    <property type="entry name" value="NuBaID_C"/>
</dbReference>
<evidence type="ECO:0000259" key="7">
    <source>
        <dbReference type="Pfam" id="PF07967"/>
    </source>
</evidence>
<comment type="caution">
    <text evidence="9">The sequence shown here is derived from an EMBL/GenBank/DDBJ whole genome shotgun (WGS) entry which is preliminary data.</text>
</comment>
<keyword evidence="4" id="KW-0862">Zinc</keyword>
<evidence type="ECO:0000256" key="3">
    <source>
        <dbReference type="ARBA" id="ARBA00022771"/>
    </source>
</evidence>
<gene>
    <name evidence="9" type="ORF">ALECFALPRED_005591</name>
</gene>
<reference evidence="9" key="1">
    <citation type="submission" date="2021-03" db="EMBL/GenBank/DDBJ databases">
        <authorList>
            <person name="Tagirdzhanova G."/>
        </authorList>
    </citation>
    <scope>NUCLEOTIDE SEQUENCE</scope>
</reference>
<sequence>MPTGTALSTTKRKFHKILDSISNASSTSLASKSNHDNHNASTTTLPATMDPPVKKPRIARPASAYTPPSARILASQSPNVRAATATAKQPILTAKMSDERKTPNFAPWDRGQFLERLKTYRHVDKWMGKPEKINEVQWAKRGWSCAGKERVGCVGGCGKEVVIILESVREERQDTEETQNTEKRPSDEEDDEDEWREKAQEQLVEKYAEMIVTSHDDGCLWRRRGCDGIRHISLTALANALMNTADTIQRLPLAHHKTAIDDLRQRYTSLVAIASELPPDPSTPEGFDLSSTSQKLAPLLPPPSPDPPSTTPSTLDPPIDITTPPSLNSNNSALALSLFGWQAEAGHVVGLATCTACFRRLGLWLFKPSSDSPSQSSMHRLDVVGEHRDYCPWINALSQNGAASRRTSLDGLAGWEALLRAVDASVIYKRHESEDKRPVTARNLDEAASEVASITDSIVSKEETAVRDEKDKERWAKLKRLKQAFHVKRRKGKESAEVVKSGVRSA</sequence>
<keyword evidence="3" id="KW-0863">Zinc-finger</keyword>
<dbReference type="Pfam" id="PF08600">
    <property type="entry name" value="NuBaID_C"/>
    <property type="match status" value="1"/>
</dbReference>
<feature type="region of interest" description="Disordered" evidence="6">
    <location>
        <begin position="276"/>
        <end position="326"/>
    </location>
</feature>
<dbReference type="PANTHER" id="PTHR15835:SF6">
    <property type="entry name" value="ZINC FINGER C3HC-TYPE PROTEIN 1"/>
    <property type="match status" value="1"/>
</dbReference>
<dbReference type="AlphaFoldDB" id="A0A8H3FZC8"/>
<dbReference type="OrthoDB" id="2592092at2759"/>
<evidence type="ECO:0000256" key="6">
    <source>
        <dbReference type="SAM" id="MobiDB-lite"/>
    </source>
</evidence>
<keyword evidence="5" id="KW-0539">Nucleus</keyword>
<protein>
    <recommendedName>
        <fullName evidence="11">Zf-C3HC-domain-containing protein</fullName>
    </recommendedName>
</protein>
<keyword evidence="10" id="KW-1185">Reference proteome</keyword>
<evidence type="ECO:0000313" key="9">
    <source>
        <dbReference type="EMBL" id="CAF9933436.1"/>
    </source>
</evidence>
<evidence type="ECO:0000256" key="2">
    <source>
        <dbReference type="ARBA" id="ARBA00022723"/>
    </source>
</evidence>
<name>A0A8H3FZC8_9LECA</name>
<comment type="subcellular location">
    <subcellularLocation>
        <location evidence="1">Nucleus</location>
    </subcellularLocation>
</comment>
<evidence type="ECO:0000256" key="5">
    <source>
        <dbReference type="ARBA" id="ARBA00023242"/>
    </source>
</evidence>
<evidence type="ECO:0000256" key="1">
    <source>
        <dbReference type="ARBA" id="ARBA00004123"/>
    </source>
</evidence>
<organism evidence="9 10">
    <name type="scientific">Alectoria fallacina</name>
    <dbReference type="NCBI Taxonomy" id="1903189"/>
    <lineage>
        <taxon>Eukaryota</taxon>
        <taxon>Fungi</taxon>
        <taxon>Dikarya</taxon>
        <taxon>Ascomycota</taxon>
        <taxon>Pezizomycotina</taxon>
        <taxon>Lecanoromycetes</taxon>
        <taxon>OSLEUM clade</taxon>
        <taxon>Lecanoromycetidae</taxon>
        <taxon>Lecanorales</taxon>
        <taxon>Lecanorineae</taxon>
        <taxon>Parmeliaceae</taxon>
        <taxon>Alectoria</taxon>
    </lineage>
</organism>
<feature type="domain" description="NuBaID C-terminal" evidence="8">
    <location>
        <begin position="333"/>
        <end position="424"/>
    </location>
</feature>
<dbReference type="EMBL" id="CAJPDR010000354">
    <property type="protein sequence ID" value="CAF9933436.1"/>
    <property type="molecule type" value="Genomic_DNA"/>
</dbReference>
<evidence type="ECO:0000313" key="10">
    <source>
        <dbReference type="Proteomes" id="UP000664203"/>
    </source>
</evidence>